<reference evidence="2" key="1">
    <citation type="journal article" date="2022" name="bioRxiv">
        <title>Sequencing and chromosome-scale assembly of the giantPleurodeles waltlgenome.</title>
        <authorList>
            <person name="Brown T."/>
            <person name="Elewa A."/>
            <person name="Iarovenko S."/>
            <person name="Subramanian E."/>
            <person name="Araus A.J."/>
            <person name="Petzold A."/>
            <person name="Susuki M."/>
            <person name="Suzuki K.-i.T."/>
            <person name="Hayashi T."/>
            <person name="Toyoda A."/>
            <person name="Oliveira C."/>
            <person name="Osipova E."/>
            <person name="Leigh N.D."/>
            <person name="Simon A."/>
            <person name="Yun M.H."/>
        </authorList>
    </citation>
    <scope>NUCLEOTIDE SEQUENCE</scope>
    <source>
        <strain evidence="2">20211129_DDA</strain>
        <tissue evidence="2">Liver</tissue>
    </source>
</reference>
<sequence>MPRIVEPLLWALTEHCRCPGGAQPREACPAEYCRCPGGAQPREERPASGSQYRQSTADAQAVPTPERPDSGSQYRQSTADAQAVSRCPGSVQMPRRCPALRGLPPALSTGRALRLPRQCLLCWVVTLSLAHAPHCSPTCSAQAMECSPPHWHPSADTQAVPRLQKAVSVLTRALQTPGLCPGRGLQLPCF</sequence>
<comment type="caution">
    <text evidence="2">The sequence shown here is derived from an EMBL/GenBank/DDBJ whole genome shotgun (WGS) entry which is preliminary data.</text>
</comment>
<evidence type="ECO:0000313" key="2">
    <source>
        <dbReference type="EMBL" id="KAJ1159326.1"/>
    </source>
</evidence>
<feature type="compositionally biased region" description="Polar residues" evidence="1">
    <location>
        <begin position="48"/>
        <end position="58"/>
    </location>
</feature>
<name>A0AAV7S604_PLEWA</name>
<dbReference type="Proteomes" id="UP001066276">
    <property type="component" value="Chromosome 5"/>
</dbReference>
<feature type="region of interest" description="Disordered" evidence="1">
    <location>
        <begin position="39"/>
        <end position="90"/>
    </location>
</feature>
<evidence type="ECO:0000256" key="1">
    <source>
        <dbReference type="SAM" id="MobiDB-lite"/>
    </source>
</evidence>
<protein>
    <submittedName>
        <fullName evidence="2">Uncharacterized protein</fullName>
    </submittedName>
</protein>
<dbReference type="EMBL" id="JANPWB010000009">
    <property type="protein sequence ID" value="KAJ1159326.1"/>
    <property type="molecule type" value="Genomic_DNA"/>
</dbReference>
<organism evidence="2 3">
    <name type="scientific">Pleurodeles waltl</name>
    <name type="common">Iberian ribbed newt</name>
    <dbReference type="NCBI Taxonomy" id="8319"/>
    <lineage>
        <taxon>Eukaryota</taxon>
        <taxon>Metazoa</taxon>
        <taxon>Chordata</taxon>
        <taxon>Craniata</taxon>
        <taxon>Vertebrata</taxon>
        <taxon>Euteleostomi</taxon>
        <taxon>Amphibia</taxon>
        <taxon>Batrachia</taxon>
        <taxon>Caudata</taxon>
        <taxon>Salamandroidea</taxon>
        <taxon>Salamandridae</taxon>
        <taxon>Pleurodelinae</taxon>
        <taxon>Pleurodeles</taxon>
    </lineage>
</organism>
<accession>A0AAV7S604</accession>
<keyword evidence="3" id="KW-1185">Reference proteome</keyword>
<feature type="compositionally biased region" description="Polar residues" evidence="1">
    <location>
        <begin position="70"/>
        <end position="80"/>
    </location>
</feature>
<proteinExistence type="predicted"/>
<gene>
    <name evidence="2" type="ORF">NDU88_011993</name>
</gene>
<evidence type="ECO:0000313" key="3">
    <source>
        <dbReference type="Proteomes" id="UP001066276"/>
    </source>
</evidence>
<dbReference type="AlphaFoldDB" id="A0AAV7S604"/>